<feature type="transmembrane region" description="Helical" evidence="7">
    <location>
        <begin position="556"/>
        <end position="574"/>
    </location>
</feature>
<name>A0AAJ4A415_9BACT</name>
<dbReference type="KEGG" id="suln:FJR47_05430"/>
<feature type="transmembrane region" description="Helical" evidence="7">
    <location>
        <begin position="755"/>
        <end position="776"/>
    </location>
</feature>
<dbReference type="InterPro" id="IPR017871">
    <property type="entry name" value="ABC_transporter-like_CS"/>
</dbReference>
<dbReference type="RefSeq" id="WP_152299433.1">
    <property type="nucleotide sequence ID" value="NZ_CP041166.1"/>
</dbReference>
<dbReference type="Pfam" id="PF12698">
    <property type="entry name" value="ABC2_membrane_3"/>
    <property type="match status" value="1"/>
</dbReference>
<dbReference type="InterPro" id="IPR047651">
    <property type="entry name" value="ABC2_perm_RbbA"/>
</dbReference>
<organism evidence="10 11">
    <name type="scientific">Sulfurimonas xiamenensis</name>
    <dbReference type="NCBI Taxonomy" id="2590021"/>
    <lineage>
        <taxon>Bacteria</taxon>
        <taxon>Pseudomonadati</taxon>
        <taxon>Campylobacterota</taxon>
        <taxon>Epsilonproteobacteria</taxon>
        <taxon>Campylobacterales</taxon>
        <taxon>Sulfurimonadaceae</taxon>
        <taxon>Sulfurimonas</taxon>
    </lineage>
</organism>
<keyword evidence="3" id="KW-0547">Nucleotide-binding</keyword>
<dbReference type="InterPro" id="IPR003439">
    <property type="entry name" value="ABC_transporter-like_ATP-bd"/>
</dbReference>
<keyword evidence="6 7" id="KW-0472">Membrane</keyword>
<evidence type="ECO:0000256" key="2">
    <source>
        <dbReference type="ARBA" id="ARBA00022692"/>
    </source>
</evidence>
<dbReference type="PANTHER" id="PTHR43038">
    <property type="entry name" value="ATP-BINDING CASSETTE, SUB-FAMILY H, MEMBER 1"/>
    <property type="match status" value="1"/>
</dbReference>
<evidence type="ECO:0000313" key="11">
    <source>
        <dbReference type="Proteomes" id="UP000326061"/>
    </source>
</evidence>
<sequence>MSSSVVKIKNLSHNYKNTQALKNITLDIPSGLMVGFIGPDGVGKSTLLSIMAGVRKIQTGSVEVFEGDIRNEKFRKKLYQKIAYMPQGLGKNLYMSLSVYENIEFFGRLFGLEKKERKTRIDELLKIIGLYDFKDRAAGKLSGGMKQKLGLCCSLIHDPDLLILDEPTTGVDPLSRRQFWELIDSIRAVMKDMSVLVATAYMEEAARFDHIIAINEGEILSSSTPEELLKQTDTDTIDAAFIALLPKEQRAFHSDLITSKKDENKKEALAIEANNLTMCFGDFKAVDNVSFEIQQGEIFGFLGSNGCGKTTTMKMLTGLLAPTMGSIKLFGESIKENSLDMRKNVGYMTQAFSLYNELTVKQNMILHAQLYQIKNSLIKERVEEMLEYFLLKKYENTLASDIPLGIKQRLSLAVAVIHKPKMLLLDEPTSGVDPISRDIFWEFLIKLSRSEGVTIFVSTHFMNEGERCDRISLMHQGKVLASDTPKNLIKSKNKENLEDAFIEYLYKAIGETKEQKRSITINKKSHKKESEIFSFLRFFGYAYRESLELIRDPVRVVFALLGTVILMFVMGFGITMDVEDLKFAVLDNDQSPQSRDYIQNVSGSRYFLEQSALKSYAHMDEEMRRGSISIALEIPPDFGRNLSKENYVEIGVWIDGTQSFRAETIRGYIEGLHREYLTKFLSEKNMPLDIEMRYRYNQDFKSIYSMVPAIIPMLLIFIPSILMALSIVREKELGSIINFYATPVTKFEFLLGKQLPYIAVSMLSFLGLMVLALYIFQVPLKGSFLLLFFASLLYVTVTTGIGMLFSAFTKTQIAALMGTAIFTLLPTVTFSGLTDPITSLEGAGAFIAHIFPATYYINISRGIFSKDVGIEGLHFDFFVLAVTIVVLSVLSAVLLKKQEK</sequence>
<evidence type="ECO:0000259" key="8">
    <source>
        <dbReference type="PROSITE" id="PS50893"/>
    </source>
</evidence>
<evidence type="ECO:0000256" key="6">
    <source>
        <dbReference type="ARBA" id="ARBA00023136"/>
    </source>
</evidence>
<dbReference type="InterPro" id="IPR013525">
    <property type="entry name" value="ABC2_TM"/>
</dbReference>
<evidence type="ECO:0000256" key="4">
    <source>
        <dbReference type="ARBA" id="ARBA00022840"/>
    </source>
</evidence>
<dbReference type="SMART" id="SM00382">
    <property type="entry name" value="AAA"/>
    <property type="match status" value="2"/>
</dbReference>
<dbReference type="GO" id="GO:0140359">
    <property type="term" value="F:ABC-type transporter activity"/>
    <property type="evidence" value="ECO:0007669"/>
    <property type="project" value="InterPro"/>
</dbReference>
<evidence type="ECO:0000256" key="1">
    <source>
        <dbReference type="ARBA" id="ARBA00004141"/>
    </source>
</evidence>
<accession>A0AAJ4A415</accession>
<dbReference type="Gene3D" id="3.40.50.300">
    <property type="entry name" value="P-loop containing nucleotide triphosphate hydrolases"/>
    <property type="match status" value="2"/>
</dbReference>
<feature type="transmembrane region" description="Helical" evidence="7">
    <location>
        <begin position="703"/>
        <end position="728"/>
    </location>
</feature>
<reference evidence="11" key="1">
    <citation type="submission" date="2019-06" db="EMBL/GenBank/DDBJ databases">
        <title>Sulfurimonas gotlandica sp. nov., a chemoautotrophic and psychrotolerant epsilonproteobacterium isolated from a pelagic redoxcline, and an emended description of the genus Sulfurimonas.</title>
        <authorList>
            <person name="Wang S."/>
            <person name="Jiang L."/>
            <person name="Shao Z."/>
        </authorList>
    </citation>
    <scope>NUCLEOTIDE SEQUENCE [LARGE SCALE GENOMIC DNA]</scope>
    <source>
        <strain evidence="11">1-1N</strain>
    </source>
</reference>
<dbReference type="PROSITE" id="PS50893">
    <property type="entry name" value="ABC_TRANSPORTER_2"/>
    <property type="match status" value="2"/>
</dbReference>
<dbReference type="PANTHER" id="PTHR43038:SF4">
    <property type="entry name" value="RIBOSOME-ASSOCIATED ATPASE"/>
    <property type="match status" value="1"/>
</dbReference>
<feature type="domain" description="ABC transmembrane type-2" evidence="9">
    <location>
        <begin position="666"/>
        <end position="898"/>
    </location>
</feature>
<feature type="domain" description="ABC transporter" evidence="8">
    <location>
        <begin position="6"/>
        <end position="241"/>
    </location>
</feature>
<keyword evidence="5 7" id="KW-1133">Transmembrane helix</keyword>
<dbReference type="Pfam" id="PF00005">
    <property type="entry name" value="ABC_tran"/>
    <property type="match status" value="2"/>
</dbReference>
<dbReference type="EMBL" id="CP041166">
    <property type="protein sequence ID" value="QFR43370.1"/>
    <property type="molecule type" value="Genomic_DNA"/>
</dbReference>
<evidence type="ECO:0000256" key="5">
    <source>
        <dbReference type="ARBA" id="ARBA00022989"/>
    </source>
</evidence>
<dbReference type="SUPFAM" id="SSF52540">
    <property type="entry name" value="P-loop containing nucleoside triphosphate hydrolases"/>
    <property type="match status" value="2"/>
</dbReference>
<evidence type="ECO:0000259" key="9">
    <source>
        <dbReference type="PROSITE" id="PS51012"/>
    </source>
</evidence>
<keyword evidence="2 7" id="KW-0812">Transmembrane</keyword>
<dbReference type="NCBIfam" id="NF033858">
    <property type="entry name" value="ABC2_perm_RbbA"/>
    <property type="match status" value="1"/>
</dbReference>
<dbReference type="GO" id="GO:0016020">
    <property type="term" value="C:membrane"/>
    <property type="evidence" value="ECO:0007669"/>
    <property type="project" value="UniProtKB-SubCell"/>
</dbReference>
<dbReference type="Proteomes" id="UP000326061">
    <property type="component" value="Chromosome"/>
</dbReference>
<feature type="transmembrane region" description="Helical" evidence="7">
    <location>
        <begin position="813"/>
        <end position="833"/>
    </location>
</feature>
<dbReference type="AlphaFoldDB" id="A0AAJ4A415"/>
<feature type="domain" description="ABC transporter" evidence="8">
    <location>
        <begin position="271"/>
        <end position="501"/>
    </location>
</feature>
<evidence type="ECO:0000313" key="10">
    <source>
        <dbReference type="EMBL" id="QFR43370.1"/>
    </source>
</evidence>
<dbReference type="GO" id="GO:0016887">
    <property type="term" value="F:ATP hydrolysis activity"/>
    <property type="evidence" value="ECO:0007669"/>
    <property type="project" value="InterPro"/>
</dbReference>
<feature type="transmembrane region" description="Helical" evidence="7">
    <location>
        <begin position="783"/>
        <end position="807"/>
    </location>
</feature>
<dbReference type="GO" id="GO:0005524">
    <property type="term" value="F:ATP binding"/>
    <property type="evidence" value="ECO:0007669"/>
    <property type="project" value="UniProtKB-KW"/>
</dbReference>
<protein>
    <submittedName>
        <fullName evidence="10">ABC transporter ATP-binding protein/permease</fullName>
    </submittedName>
</protein>
<feature type="transmembrane region" description="Helical" evidence="7">
    <location>
        <begin position="840"/>
        <end position="857"/>
    </location>
</feature>
<dbReference type="PROSITE" id="PS51012">
    <property type="entry name" value="ABC_TM2"/>
    <property type="match status" value="1"/>
</dbReference>
<feature type="transmembrane region" description="Helical" evidence="7">
    <location>
        <begin position="877"/>
        <end position="895"/>
    </location>
</feature>
<evidence type="ECO:0000256" key="7">
    <source>
        <dbReference type="SAM" id="Phobius"/>
    </source>
</evidence>
<dbReference type="CDD" id="cd03230">
    <property type="entry name" value="ABC_DR_subfamily_A"/>
    <property type="match status" value="1"/>
</dbReference>
<dbReference type="InterPro" id="IPR047817">
    <property type="entry name" value="ABC2_TM_bact-type"/>
</dbReference>
<keyword evidence="4 10" id="KW-0067">ATP-binding</keyword>
<dbReference type="InterPro" id="IPR003593">
    <property type="entry name" value="AAA+_ATPase"/>
</dbReference>
<dbReference type="Gene3D" id="3.40.1710.10">
    <property type="entry name" value="abc type-2 transporter like domain"/>
    <property type="match status" value="1"/>
</dbReference>
<dbReference type="PROSITE" id="PS00211">
    <property type="entry name" value="ABC_TRANSPORTER_1"/>
    <property type="match status" value="1"/>
</dbReference>
<gene>
    <name evidence="10" type="ORF">FJR47_05430</name>
</gene>
<evidence type="ECO:0000256" key="3">
    <source>
        <dbReference type="ARBA" id="ARBA00022741"/>
    </source>
</evidence>
<dbReference type="InterPro" id="IPR027417">
    <property type="entry name" value="P-loop_NTPase"/>
</dbReference>
<proteinExistence type="predicted"/>
<comment type="subcellular location">
    <subcellularLocation>
        <location evidence="1">Membrane</location>
        <topology evidence="1">Multi-pass membrane protein</topology>
    </subcellularLocation>
</comment>
<keyword evidence="11" id="KW-1185">Reference proteome</keyword>